<dbReference type="SUPFAM" id="SSF56059">
    <property type="entry name" value="Glutathione synthetase ATP-binding domain-like"/>
    <property type="match status" value="1"/>
</dbReference>
<dbReference type="EMBL" id="CP034235">
    <property type="protein sequence ID" value="QGR00224.1"/>
    <property type="molecule type" value="Genomic_DNA"/>
</dbReference>
<reference evidence="2" key="1">
    <citation type="submission" date="2018-11" db="EMBL/GenBank/DDBJ databases">
        <title>Complete genome sequence of Paenibacillus sp. ML311-T8.</title>
        <authorList>
            <person name="Nam Y.-D."/>
            <person name="Kang J."/>
            <person name="Chung W.-H."/>
            <person name="Park Y.S."/>
        </authorList>
    </citation>
    <scope>NUCLEOTIDE SEQUENCE [LARGE SCALE GENOMIC DNA]</scope>
    <source>
        <strain evidence="2">ML311-T8</strain>
    </source>
</reference>
<dbReference type="AlphaFoldDB" id="A0A6B8RY49"/>
<keyword evidence="2" id="KW-1185">Reference proteome</keyword>
<dbReference type="KEGG" id="ppsc:EHS13_23885"/>
<sequence>MALRGLTSPSQVAVIIQQMVCSELSGVMFTRNP</sequence>
<organism evidence="1 2">
    <name type="scientific">Paenibacillus psychroresistens</name>
    <dbReference type="NCBI Taxonomy" id="1778678"/>
    <lineage>
        <taxon>Bacteria</taxon>
        <taxon>Bacillati</taxon>
        <taxon>Bacillota</taxon>
        <taxon>Bacilli</taxon>
        <taxon>Bacillales</taxon>
        <taxon>Paenibacillaceae</taxon>
        <taxon>Paenibacillus</taxon>
    </lineage>
</organism>
<gene>
    <name evidence="1" type="ORF">EHS13_23885</name>
</gene>
<protein>
    <submittedName>
        <fullName evidence="1">Uncharacterized protein</fullName>
    </submittedName>
</protein>
<name>A0A6B8RY49_9BACL</name>
<evidence type="ECO:0000313" key="1">
    <source>
        <dbReference type="EMBL" id="QGR00224.1"/>
    </source>
</evidence>
<proteinExistence type="predicted"/>
<evidence type="ECO:0000313" key="2">
    <source>
        <dbReference type="Proteomes" id="UP000426246"/>
    </source>
</evidence>
<dbReference type="Proteomes" id="UP000426246">
    <property type="component" value="Chromosome"/>
</dbReference>
<accession>A0A6B8RY49</accession>